<dbReference type="GO" id="GO:0004719">
    <property type="term" value="F:protein-L-isoaspartate (D-aspartate) O-methyltransferase activity"/>
    <property type="evidence" value="ECO:0007669"/>
    <property type="project" value="UniProtKB-UniRule"/>
</dbReference>
<evidence type="ECO:0000256" key="8">
    <source>
        <dbReference type="ARBA" id="ARBA00022691"/>
    </source>
</evidence>
<dbReference type="KEGG" id="sgn:SGRA_2495"/>
<dbReference type="SUPFAM" id="SSF53335">
    <property type="entry name" value="S-adenosyl-L-methionine-dependent methyltransferases"/>
    <property type="match status" value="1"/>
</dbReference>
<name>H6L5K7_SAPGL</name>
<accession>H6L5K7</accession>
<dbReference type="PANTHER" id="PTHR11579:SF0">
    <property type="entry name" value="PROTEIN-L-ISOASPARTATE(D-ASPARTATE) O-METHYLTRANSFERASE"/>
    <property type="match status" value="1"/>
</dbReference>
<evidence type="ECO:0000313" key="11">
    <source>
        <dbReference type="Proteomes" id="UP000007519"/>
    </source>
</evidence>
<evidence type="ECO:0000256" key="4">
    <source>
        <dbReference type="ARBA" id="ARBA00013346"/>
    </source>
</evidence>
<evidence type="ECO:0000256" key="2">
    <source>
        <dbReference type="ARBA" id="ARBA00005369"/>
    </source>
</evidence>
<dbReference type="AlphaFoldDB" id="H6L5K7"/>
<dbReference type="NCBIfam" id="TIGR00080">
    <property type="entry name" value="pimt"/>
    <property type="match status" value="1"/>
</dbReference>
<keyword evidence="5" id="KW-0963">Cytoplasm</keyword>
<dbReference type="RefSeq" id="WP_015692836.1">
    <property type="nucleotide sequence ID" value="NC_016940.1"/>
</dbReference>
<keyword evidence="7 10" id="KW-0808">Transferase</keyword>
<dbReference type="EMBL" id="CP002831">
    <property type="protein sequence ID" value="AFC25223.1"/>
    <property type="molecule type" value="Genomic_DNA"/>
</dbReference>
<keyword evidence="8" id="KW-0949">S-adenosyl-L-methionine</keyword>
<comment type="similarity">
    <text evidence="2">Belongs to the methyltransferase superfamily. L-isoaspartyl/D-aspartyl protein methyltransferase family.</text>
</comment>
<dbReference type="GO" id="GO:0032259">
    <property type="term" value="P:methylation"/>
    <property type="evidence" value="ECO:0007669"/>
    <property type="project" value="UniProtKB-KW"/>
</dbReference>
<dbReference type="GO" id="GO:0030091">
    <property type="term" value="P:protein repair"/>
    <property type="evidence" value="ECO:0007669"/>
    <property type="project" value="UniProtKB-UniRule"/>
</dbReference>
<dbReference type="Pfam" id="PF01135">
    <property type="entry name" value="PCMT"/>
    <property type="match status" value="1"/>
</dbReference>
<dbReference type="CDD" id="cd02440">
    <property type="entry name" value="AdoMet_MTases"/>
    <property type="match status" value="1"/>
</dbReference>
<organism evidence="10 11">
    <name type="scientific">Saprospira grandis (strain Lewin)</name>
    <dbReference type="NCBI Taxonomy" id="984262"/>
    <lineage>
        <taxon>Bacteria</taxon>
        <taxon>Pseudomonadati</taxon>
        <taxon>Bacteroidota</taxon>
        <taxon>Saprospiria</taxon>
        <taxon>Saprospirales</taxon>
        <taxon>Saprospiraceae</taxon>
        <taxon>Saprospira</taxon>
    </lineage>
</organism>
<evidence type="ECO:0000256" key="6">
    <source>
        <dbReference type="ARBA" id="ARBA00022603"/>
    </source>
</evidence>
<dbReference type="Gene3D" id="3.40.50.150">
    <property type="entry name" value="Vaccinia Virus protein VP39"/>
    <property type="match status" value="1"/>
</dbReference>
<comment type="subcellular location">
    <subcellularLocation>
        <location evidence="1">Cytoplasm</location>
    </subcellularLocation>
</comment>
<dbReference type="InterPro" id="IPR029063">
    <property type="entry name" value="SAM-dependent_MTases_sf"/>
</dbReference>
<reference evidence="10 11" key="1">
    <citation type="journal article" date="2012" name="Stand. Genomic Sci.">
        <title>Complete genome sequencing and analysis of Saprospira grandis str. Lewin, a predatory marine bacterium.</title>
        <authorList>
            <person name="Saw J.H."/>
            <person name="Yuryev A."/>
            <person name="Kanbe M."/>
            <person name="Hou S."/>
            <person name="Young A.G."/>
            <person name="Aizawa S."/>
            <person name="Alam M."/>
        </authorList>
    </citation>
    <scope>NUCLEOTIDE SEQUENCE [LARGE SCALE GENOMIC DNA]</scope>
    <source>
        <strain evidence="10 11">Lewin</strain>
    </source>
</reference>
<dbReference type="Proteomes" id="UP000007519">
    <property type="component" value="Chromosome"/>
</dbReference>
<evidence type="ECO:0000256" key="9">
    <source>
        <dbReference type="NCBIfam" id="TIGR00080"/>
    </source>
</evidence>
<dbReference type="GO" id="GO:0005737">
    <property type="term" value="C:cytoplasm"/>
    <property type="evidence" value="ECO:0007669"/>
    <property type="project" value="UniProtKB-SubCell"/>
</dbReference>
<proteinExistence type="inferred from homology"/>
<dbReference type="HOGENOM" id="CLU_055432_2_0_10"/>
<dbReference type="STRING" id="984262.SGRA_2495"/>
<evidence type="ECO:0000313" key="10">
    <source>
        <dbReference type="EMBL" id="AFC25223.1"/>
    </source>
</evidence>
<keyword evidence="6 10" id="KW-0489">Methyltransferase</keyword>
<dbReference type="eggNOG" id="COG2518">
    <property type="taxonomic scope" value="Bacteria"/>
</dbReference>
<dbReference type="InterPro" id="IPR000682">
    <property type="entry name" value="PCMT"/>
</dbReference>
<keyword evidence="11" id="KW-1185">Reference proteome</keyword>
<dbReference type="EC" id="2.1.1.77" evidence="3 9"/>
<dbReference type="OrthoDB" id="9810066at2"/>
<evidence type="ECO:0000256" key="7">
    <source>
        <dbReference type="ARBA" id="ARBA00022679"/>
    </source>
</evidence>
<sequence>MQDTYRHKGMRRKLLQQLQKNAAFRPEVLAAIGSLPRHFFVDSAFEELAYKDQALPIGGGQTLSQPSTVAWQCSLLELSAGQRILEIGTGSGYQAAILQRMGAELDTYERQEALQLAAKKRFDALKLENLRSYFGDASELPLAEPPYDGILMSCAAEQIPKQLLARLKIGGRMVLPLLYQEQQRMFVVERKGEKTFEYEDCGPCRFVPFLKGALPVQRK</sequence>
<evidence type="ECO:0000256" key="1">
    <source>
        <dbReference type="ARBA" id="ARBA00004496"/>
    </source>
</evidence>
<gene>
    <name evidence="10" type="primary">pcm</name>
    <name evidence="10" type="ordered locus">SGRA_2495</name>
</gene>
<evidence type="ECO:0000256" key="5">
    <source>
        <dbReference type="ARBA" id="ARBA00022490"/>
    </source>
</evidence>
<protein>
    <recommendedName>
        <fullName evidence="4 9">Protein-L-isoaspartate O-methyltransferase</fullName>
        <ecNumber evidence="3 9">2.1.1.77</ecNumber>
    </recommendedName>
</protein>
<evidence type="ECO:0000256" key="3">
    <source>
        <dbReference type="ARBA" id="ARBA00011890"/>
    </source>
</evidence>
<dbReference type="NCBIfam" id="NF001453">
    <property type="entry name" value="PRK00312.1"/>
    <property type="match status" value="1"/>
</dbReference>
<dbReference type="PANTHER" id="PTHR11579">
    <property type="entry name" value="PROTEIN-L-ISOASPARTATE O-METHYLTRANSFERASE"/>
    <property type="match status" value="1"/>
</dbReference>